<dbReference type="AlphaFoldDB" id="A0A3S8S0G7"/>
<proteinExistence type="predicted"/>
<evidence type="ECO:0000313" key="2">
    <source>
        <dbReference type="Proteomes" id="UP000273145"/>
    </source>
</evidence>
<dbReference type="RefSeq" id="WP_125084853.1">
    <property type="nucleotide sequence ID" value="NZ_CP034248.1"/>
</dbReference>
<protein>
    <submittedName>
        <fullName evidence="1">Uncharacterized protein</fullName>
    </submittedName>
</protein>
<dbReference type="Proteomes" id="UP000273145">
    <property type="component" value="Chromosome"/>
</dbReference>
<sequence length="97" mass="11861">MKKLKTFEICMDDSKVTIKTDRTRVRTLDKLIRLIMYEYERKKPEELDSLMASINLRYEFILEDRKPKKERRQLDEPEPLDDFSFWQGLMEKAPMQE</sequence>
<keyword evidence="2" id="KW-1185">Reference proteome</keyword>
<dbReference type="OrthoDB" id="2618347at2"/>
<organism evidence="1 2">
    <name type="scientific">Paenibacillus lentus</name>
    <dbReference type="NCBI Taxonomy" id="1338368"/>
    <lineage>
        <taxon>Bacteria</taxon>
        <taxon>Bacillati</taxon>
        <taxon>Bacillota</taxon>
        <taxon>Bacilli</taxon>
        <taxon>Bacillales</taxon>
        <taxon>Paenibacillaceae</taxon>
        <taxon>Paenibacillus</taxon>
    </lineage>
</organism>
<dbReference type="KEGG" id="plen:EIM92_23045"/>
<name>A0A3S8S0G7_9BACL</name>
<accession>A0A3S8S0G7</accession>
<reference evidence="1 2" key="1">
    <citation type="submission" date="2018-11" db="EMBL/GenBank/DDBJ databases">
        <title>Genome sequencing of Paenibacillus lentus DSM25539(T).</title>
        <authorList>
            <person name="Kook J.-K."/>
            <person name="Park S.-N."/>
            <person name="Lim Y.K."/>
        </authorList>
    </citation>
    <scope>NUCLEOTIDE SEQUENCE [LARGE SCALE GENOMIC DNA]</scope>
    <source>
        <strain evidence="1 2">DSM 25539</strain>
    </source>
</reference>
<evidence type="ECO:0000313" key="1">
    <source>
        <dbReference type="EMBL" id="AZK48703.1"/>
    </source>
</evidence>
<dbReference type="EMBL" id="CP034248">
    <property type="protein sequence ID" value="AZK48703.1"/>
    <property type="molecule type" value="Genomic_DNA"/>
</dbReference>
<gene>
    <name evidence="1" type="ORF">EIM92_23045</name>
</gene>